<dbReference type="KEGG" id="mpar:F7D14_13110"/>
<protein>
    <submittedName>
        <fullName evidence="4">Winged helix-turn-helix domain-containing protein</fullName>
    </submittedName>
</protein>
<feature type="DNA-binding region" description="OmpR/PhoB-type" evidence="2">
    <location>
        <begin position="78"/>
        <end position="183"/>
    </location>
</feature>
<dbReference type="SUPFAM" id="SSF46894">
    <property type="entry name" value="C-terminal effector domain of the bipartite response regulators"/>
    <property type="match status" value="1"/>
</dbReference>
<sequence>MTRSLFVSAGPGLLASFAEPFEAFGGCHLRAVDGTAPPGPPWPQAALLDGAYCDAPALARRLRAAGFPGTVILIDAAAPEATASFDRPFRLADLLALIDAPPGAAEGGAPLTEKETAILARLAQAGGATLSKAALLADVWGYGPNVSTRTLETHIHRLRRKIEADPKRPLKLLTEDGGYRLANAAKENFSKPNSP</sequence>
<gene>
    <name evidence="4" type="ORF">F7D14_13110</name>
</gene>
<reference evidence="4 5" key="1">
    <citation type="submission" date="2019-09" db="EMBL/GenBank/DDBJ databases">
        <title>Isolation and complete genome sequencing of Methylocystis species.</title>
        <authorList>
            <person name="Rumah B.L."/>
            <person name="Stead C.E."/>
            <person name="Stevens B.C."/>
            <person name="Minton N.P."/>
            <person name="Grosse-Honebrink A."/>
            <person name="Zhang Y."/>
        </authorList>
    </citation>
    <scope>NUCLEOTIDE SEQUENCE [LARGE SCALE GENOMIC DNA]</scope>
    <source>
        <strain evidence="4 5">BRCS2</strain>
    </source>
</reference>
<evidence type="ECO:0000256" key="1">
    <source>
        <dbReference type="ARBA" id="ARBA00023125"/>
    </source>
</evidence>
<accession>A0A6B8MAK9</accession>
<dbReference type="GO" id="GO:0000160">
    <property type="term" value="P:phosphorelay signal transduction system"/>
    <property type="evidence" value="ECO:0007669"/>
    <property type="project" value="InterPro"/>
</dbReference>
<dbReference type="Gene3D" id="1.10.10.10">
    <property type="entry name" value="Winged helix-like DNA-binding domain superfamily/Winged helix DNA-binding domain"/>
    <property type="match status" value="1"/>
</dbReference>
<dbReference type="SMART" id="SM00862">
    <property type="entry name" value="Trans_reg_C"/>
    <property type="match status" value="1"/>
</dbReference>
<dbReference type="Pfam" id="PF00486">
    <property type="entry name" value="Trans_reg_C"/>
    <property type="match status" value="1"/>
</dbReference>
<dbReference type="InterPro" id="IPR036388">
    <property type="entry name" value="WH-like_DNA-bd_sf"/>
</dbReference>
<evidence type="ECO:0000256" key="2">
    <source>
        <dbReference type="PROSITE-ProRule" id="PRU01091"/>
    </source>
</evidence>
<dbReference type="GO" id="GO:0006355">
    <property type="term" value="P:regulation of DNA-templated transcription"/>
    <property type="evidence" value="ECO:0007669"/>
    <property type="project" value="InterPro"/>
</dbReference>
<keyword evidence="5" id="KW-1185">Reference proteome</keyword>
<dbReference type="AlphaFoldDB" id="A0A6B8MAK9"/>
<feature type="domain" description="OmpR/PhoB-type" evidence="3">
    <location>
        <begin position="78"/>
        <end position="183"/>
    </location>
</feature>
<dbReference type="Proteomes" id="UP000422569">
    <property type="component" value="Chromosome"/>
</dbReference>
<name>A0A6B8MAK9_9HYPH</name>
<keyword evidence="1 2" id="KW-0238">DNA-binding</keyword>
<evidence type="ECO:0000313" key="5">
    <source>
        <dbReference type="Proteomes" id="UP000422569"/>
    </source>
</evidence>
<proteinExistence type="predicted"/>
<dbReference type="InterPro" id="IPR016032">
    <property type="entry name" value="Sig_transdc_resp-reg_C-effctor"/>
</dbReference>
<dbReference type="PROSITE" id="PS51755">
    <property type="entry name" value="OMPR_PHOB"/>
    <property type="match status" value="1"/>
</dbReference>
<evidence type="ECO:0000313" key="4">
    <source>
        <dbReference type="EMBL" id="QGM98323.1"/>
    </source>
</evidence>
<dbReference type="CDD" id="cd00383">
    <property type="entry name" value="trans_reg_C"/>
    <property type="match status" value="1"/>
</dbReference>
<dbReference type="EMBL" id="CP044331">
    <property type="protein sequence ID" value="QGM98323.1"/>
    <property type="molecule type" value="Genomic_DNA"/>
</dbReference>
<dbReference type="RefSeq" id="WP_016917917.1">
    <property type="nucleotide sequence ID" value="NZ_CP044331.1"/>
</dbReference>
<organism evidence="4 5">
    <name type="scientific">Methylocystis parvus</name>
    <dbReference type="NCBI Taxonomy" id="134"/>
    <lineage>
        <taxon>Bacteria</taxon>
        <taxon>Pseudomonadati</taxon>
        <taxon>Pseudomonadota</taxon>
        <taxon>Alphaproteobacteria</taxon>
        <taxon>Hyphomicrobiales</taxon>
        <taxon>Methylocystaceae</taxon>
        <taxon>Methylocystis</taxon>
    </lineage>
</organism>
<evidence type="ECO:0000259" key="3">
    <source>
        <dbReference type="PROSITE" id="PS51755"/>
    </source>
</evidence>
<dbReference type="InterPro" id="IPR001867">
    <property type="entry name" value="OmpR/PhoB-type_DNA-bd"/>
</dbReference>
<dbReference type="GO" id="GO:0003677">
    <property type="term" value="F:DNA binding"/>
    <property type="evidence" value="ECO:0007669"/>
    <property type="project" value="UniProtKB-UniRule"/>
</dbReference>